<keyword evidence="3" id="KW-1185">Reference proteome</keyword>
<comment type="caution">
    <text evidence="2">The sequence shown here is derived from an EMBL/GenBank/DDBJ whole genome shotgun (WGS) entry which is preliminary data.</text>
</comment>
<feature type="domain" description="Helix-turn-helix" evidence="1">
    <location>
        <begin position="7"/>
        <end position="54"/>
    </location>
</feature>
<accession>A0ABS6IDN8</accession>
<sequence>MNTLNGLTVTEAAERLGITRASVHDLLRSGQLTTSGRTAHSLIIDRSSVERLAATGTRRGRAWTARIAWAALAILSGQNPTWVSASEKSRLKKRLKTLDANAVSVLARNKDCTFRYRATPDALLALSDYLIASGATAMRDETTAETFGMTGGSGIAEGYVMAGDARALANSFGLVEDPEGNAVIHEVELEEPFAGGRAPVAAVAVDLMGSLATRERSAGRRVIEELLHV</sequence>
<organism evidence="2 3">
    <name type="scientific">Paenarthrobacter aromaticivorans</name>
    <dbReference type="NCBI Taxonomy" id="2849150"/>
    <lineage>
        <taxon>Bacteria</taxon>
        <taxon>Bacillati</taxon>
        <taxon>Actinomycetota</taxon>
        <taxon>Actinomycetes</taxon>
        <taxon>Micrococcales</taxon>
        <taxon>Micrococcaceae</taxon>
        <taxon>Paenarthrobacter</taxon>
    </lineage>
</organism>
<gene>
    <name evidence="2" type="ORF">KSW38_23150</name>
</gene>
<proteinExistence type="predicted"/>
<dbReference type="RefSeq" id="WP_216927724.1">
    <property type="nucleotide sequence ID" value="NZ_JAHOPC010000029.1"/>
</dbReference>
<dbReference type="Pfam" id="PF12728">
    <property type="entry name" value="HTH_17"/>
    <property type="match status" value="1"/>
</dbReference>
<evidence type="ECO:0000259" key="1">
    <source>
        <dbReference type="Pfam" id="PF12728"/>
    </source>
</evidence>
<dbReference type="Proteomes" id="UP000824166">
    <property type="component" value="Unassembled WGS sequence"/>
</dbReference>
<evidence type="ECO:0000313" key="2">
    <source>
        <dbReference type="EMBL" id="MBU8869199.1"/>
    </source>
</evidence>
<dbReference type="EMBL" id="JAHOPC010000029">
    <property type="protein sequence ID" value="MBU8869199.1"/>
    <property type="molecule type" value="Genomic_DNA"/>
</dbReference>
<reference evidence="2 3" key="1">
    <citation type="submission" date="2021-06" db="EMBL/GenBank/DDBJ databases">
        <authorList>
            <person name="Jeong J.W."/>
        </authorList>
    </citation>
    <scope>NUCLEOTIDE SEQUENCE [LARGE SCALE GENOMIC DNA]</scope>
    <source>
        <strain evidence="2 3">MMS21-TAE1-1</strain>
    </source>
</reference>
<protein>
    <submittedName>
        <fullName evidence="2">Helix-turn-helix domain-containing protein</fullName>
    </submittedName>
</protein>
<dbReference type="InterPro" id="IPR041657">
    <property type="entry name" value="HTH_17"/>
</dbReference>
<evidence type="ECO:0000313" key="3">
    <source>
        <dbReference type="Proteomes" id="UP000824166"/>
    </source>
</evidence>
<name>A0ABS6IDN8_9MICC</name>